<dbReference type="GO" id="GO:0055085">
    <property type="term" value="P:transmembrane transport"/>
    <property type="evidence" value="ECO:0007669"/>
    <property type="project" value="InterPro"/>
</dbReference>
<dbReference type="OrthoDB" id="9816142at2"/>
<keyword evidence="3" id="KW-0813">Transport</keyword>
<dbReference type="RefSeq" id="WP_120032312.1">
    <property type="nucleotide sequence ID" value="NZ_QVMU01000013.1"/>
</dbReference>
<keyword evidence="4" id="KW-1003">Cell membrane</keyword>
<keyword evidence="7" id="KW-0653">Protein transport</keyword>
<dbReference type="InterPro" id="IPR037682">
    <property type="entry name" value="TonB_C"/>
</dbReference>
<keyword evidence="9" id="KW-0472">Membrane</keyword>
<dbReference type="GO" id="GO:0031992">
    <property type="term" value="F:energy transducer activity"/>
    <property type="evidence" value="ECO:0007669"/>
    <property type="project" value="TreeGrafter"/>
</dbReference>
<keyword evidence="13" id="KW-1185">Reference proteome</keyword>
<protein>
    <submittedName>
        <fullName evidence="12">TonB family protein</fullName>
    </submittedName>
</protein>
<evidence type="ECO:0000256" key="8">
    <source>
        <dbReference type="ARBA" id="ARBA00022989"/>
    </source>
</evidence>
<feature type="region of interest" description="Disordered" evidence="10">
    <location>
        <begin position="139"/>
        <end position="185"/>
    </location>
</feature>
<feature type="compositionally biased region" description="Basic and acidic residues" evidence="10">
    <location>
        <begin position="110"/>
        <end position="119"/>
    </location>
</feature>
<keyword evidence="5" id="KW-0997">Cell inner membrane</keyword>
<evidence type="ECO:0000313" key="12">
    <source>
        <dbReference type="EMBL" id="RJX70000.1"/>
    </source>
</evidence>
<dbReference type="Pfam" id="PF03544">
    <property type="entry name" value="TonB_C"/>
    <property type="match status" value="1"/>
</dbReference>
<reference evidence="12 13" key="1">
    <citation type="submission" date="2018-08" db="EMBL/GenBank/DDBJ databases">
        <title>Vibrio isolated from the Eastern China Marginal Seas.</title>
        <authorList>
            <person name="Li Y."/>
        </authorList>
    </citation>
    <scope>NUCLEOTIDE SEQUENCE [LARGE SCALE GENOMIC DNA]</scope>
    <source>
        <strain evidence="12 13">BEI233</strain>
    </source>
</reference>
<proteinExistence type="inferred from homology"/>
<gene>
    <name evidence="12" type="ORF">DZ860_13995</name>
</gene>
<evidence type="ECO:0000256" key="1">
    <source>
        <dbReference type="ARBA" id="ARBA00004383"/>
    </source>
</evidence>
<evidence type="ECO:0000256" key="5">
    <source>
        <dbReference type="ARBA" id="ARBA00022519"/>
    </source>
</evidence>
<dbReference type="AlphaFoldDB" id="A0A3A6QN52"/>
<keyword evidence="8" id="KW-1133">Transmembrane helix</keyword>
<feature type="region of interest" description="Disordered" evidence="10">
    <location>
        <begin position="52"/>
        <end position="122"/>
    </location>
</feature>
<dbReference type="Proteomes" id="UP000273252">
    <property type="component" value="Unassembled WGS sequence"/>
</dbReference>
<dbReference type="GO" id="GO:0015031">
    <property type="term" value="P:protein transport"/>
    <property type="evidence" value="ECO:0007669"/>
    <property type="project" value="UniProtKB-KW"/>
</dbReference>
<dbReference type="InterPro" id="IPR051045">
    <property type="entry name" value="TonB-dependent_transducer"/>
</dbReference>
<dbReference type="PANTHER" id="PTHR33446">
    <property type="entry name" value="PROTEIN TONB-RELATED"/>
    <property type="match status" value="1"/>
</dbReference>
<feature type="compositionally biased region" description="Basic and acidic residues" evidence="10">
    <location>
        <begin position="149"/>
        <end position="171"/>
    </location>
</feature>
<organism evidence="12 13">
    <name type="scientific">Vibrio sinensis</name>
    <dbReference type="NCBI Taxonomy" id="2302434"/>
    <lineage>
        <taxon>Bacteria</taxon>
        <taxon>Pseudomonadati</taxon>
        <taxon>Pseudomonadota</taxon>
        <taxon>Gammaproteobacteria</taxon>
        <taxon>Vibrionales</taxon>
        <taxon>Vibrionaceae</taxon>
        <taxon>Vibrio</taxon>
    </lineage>
</organism>
<evidence type="ECO:0000256" key="4">
    <source>
        <dbReference type="ARBA" id="ARBA00022475"/>
    </source>
</evidence>
<comment type="similarity">
    <text evidence="2">Belongs to the TonB family.</text>
</comment>
<dbReference type="InterPro" id="IPR006260">
    <property type="entry name" value="TonB/TolA_C"/>
</dbReference>
<keyword evidence="6" id="KW-0812">Transmembrane</keyword>
<comment type="caution">
    <text evidence="12">The sequence shown here is derived from an EMBL/GenBank/DDBJ whole genome shotgun (WGS) entry which is preliminary data.</text>
</comment>
<sequence length="279" mass="31129">MTKLRYLIAGIIAFLIQGMALSYAPQEKVMSVSMEQGVNSMQIQLLARAASEAKPKQQIDAEKSKEPQPKTSEQQSIEVAEQSIETEKLSASKPLDPTPLAVEQPTIKKTAVEKAEPATKKQIRKPVVATKKAIEPKKIQRKPPPKVKATTEKKVPKVSKKTTETTKKAVEADNQTASQNSEPMLVSKPQFSARPVPVSYPKLARKKGLEGKTLIEVWLDSEGKQIKQKIIVSSGHPILDNRALNTIKQWQFSRRIVQGHAIAHRVQIPINFKLRQKER</sequence>
<accession>A0A3A6QN52</accession>
<evidence type="ECO:0000256" key="7">
    <source>
        <dbReference type="ARBA" id="ARBA00022927"/>
    </source>
</evidence>
<dbReference type="PROSITE" id="PS52015">
    <property type="entry name" value="TONB_CTD"/>
    <property type="match status" value="1"/>
</dbReference>
<feature type="domain" description="TonB C-terminal" evidence="11">
    <location>
        <begin position="185"/>
        <end position="279"/>
    </location>
</feature>
<dbReference type="GO" id="GO:0098797">
    <property type="term" value="C:plasma membrane protein complex"/>
    <property type="evidence" value="ECO:0007669"/>
    <property type="project" value="TreeGrafter"/>
</dbReference>
<evidence type="ECO:0000256" key="3">
    <source>
        <dbReference type="ARBA" id="ARBA00022448"/>
    </source>
</evidence>
<dbReference type="SUPFAM" id="SSF74653">
    <property type="entry name" value="TolA/TonB C-terminal domain"/>
    <property type="match status" value="1"/>
</dbReference>
<evidence type="ECO:0000259" key="11">
    <source>
        <dbReference type="PROSITE" id="PS52015"/>
    </source>
</evidence>
<evidence type="ECO:0000256" key="6">
    <source>
        <dbReference type="ARBA" id="ARBA00022692"/>
    </source>
</evidence>
<dbReference type="NCBIfam" id="TIGR01352">
    <property type="entry name" value="tonB_Cterm"/>
    <property type="match status" value="1"/>
</dbReference>
<evidence type="ECO:0000256" key="2">
    <source>
        <dbReference type="ARBA" id="ARBA00006555"/>
    </source>
</evidence>
<feature type="compositionally biased region" description="Polar residues" evidence="10">
    <location>
        <begin position="173"/>
        <end position="182"/>
    </location>
</feature>
<dbReference type="Gene3D" id="3.30.1150.10">
    <property type="match status" value="1"/>
</dbReference>
<dbReference type="EMBL" id="QVMU01000013">
    <property type="protein sequence ID" value="RJX70000.1"/>
    <property type="molecule type" value="Genomic_DNA"/>
</dbReference>
<dbReference type="PANTHER" id="PTHR33446:SF2">
    <property type="entry name" value="PROTEIN TONB"/>
    <property type="match status" value="1"/>
</dbReference>
<evidence type="ECO:0000256" key="10">
    <source>
        <dbReference type="SAM" id="MobiDB-lite"/>
    </source>
</evidence>
<evidence type="ECO:0000313" key="13">
    <source>
        <dbReference type="Proteomes" id="UP000273252"/>
    </source>
</evidence>
<feature type="compositionally biased region" description="Basic and acidic residues" evidence="10">
    <location>
        <begin position="52"/>
        <end position="68"/>
    </location>
</feature>
<name>A0A3A6QN52_9VIBR</name>
<comment type="subcellular location">
    <subcellularLocation>
        <location evidence="1">Cell inner membrane</location>
        <topology evidence="1">Single-pass membrane protein</topology>
        <orientation evidence="1">Periplasmic side</orientation>
    </subcellularLocation>
</comment>
<evidence type="ECO:0000256" key="9">
    <source>
        <dbReference type="ARBA" id="ARBA00023136"/>
    </source>
</evidence>